<evidence type="ECO:0000313" key="9">
    <source>
        <dbReference type="Proteomes" id="UP001216150"/>
    </source>
</evidence>
<evidence type="ECO:0000256" key="7">
    <source>
        <dbReference type="SAM" id="MobiDB-lite"/>
    </source>
</evidence>
<organism evidence="8 9">
    <name type="scientific">Penicillium hetheringtonii</name>
    <dbReference type="NCBI Taxonomy" id="911720"/>
    <lineage>
        <taxon>Eukaryota</taxon>
        <taxon>Fungi</taxon>
        <taxon>Dikarya</taxon>
        <taxon>Ascomycota</taxon>
        <taxon>Pezizomycotina</taxon>
        <taxon>Eurotiomycetes</taxon>
        <taxon>Eurotiomycetidae</taxon>
        <taxon>Eurotiales</taxon>
        <taxon>Aspergillaceae</taxon>
        <taxon>Penicillium</taxon>
    </lineage>
</organism>
<feature type="compositionally biased region" description="Polar residues" evidence="7">
    <location>
        <begin position="20"/>
        <end position="31"/>
    </location>
</feature>
<dbReference type="CDD" id="cd07978">
    <property type="entry name" value="HFD_TAF13"/>
    <property type="match status" value="1"/>
</dbReference>
<feature type="compositionally biased region" description="Basic and acidic residues" evidence="7">
    <location>
        <begin position="200"/>
        <end position="215"/>
    </location>
</feature>
<dbReference type="GO" id="GO:0051123">
    <property type="term" value="P:RNA polymerase II preinitiation complex assembly"/>
    <property type="evidence" value="ECO:0007669"/>
    <property type="project" value="TreeGrafter"/>
</dbReference>
<evidence type="ECO:0000256" key="6">
    <source>
        <dbReference type="ARBA" id="ARBA00040136"/>
    </source>
</evidence>
<evidence type="ECO:0000256" key="5">
    <source>
        <dbReference type="ARBA" id="ARBA00038392"/>
    </source>
</evidence>
<dbReference type="Pfam" id="PF02269">
    <property type="entry name" value="TFIID-18kDa"/>
    <property type="match status" value="1"/>
</dbReference>
<protein>
    <recommendedName>
        <fullName evidence="6">Transcription initiation factor TFIID subunit 13</fullName>
    </recommendedName>
</protein>
<comment type="caution">
    <text evidence="8">The sequence shown here is derived from an EMBL/GenBank/DDBJ whole genome shotgun (WGS) entry which is preliminary data.</text>
</comment>
<dbReference type="GO" id="GO:0005669">
    <property type="term" value="C:transcription factor TFIID complex"/>
    <property type="evidence" value="ECO:0007669"/>
    <property type="project" value="TreeGrafter"/>
</dbReference>
<feature type="region of interest" description="Disordered" evidence="7">
    <location>
        <begin position="65"/>
        <end position="99"/>
    </location>
</feature>
<dbReference type="InterPro" id="IPR003195">
    <property type="entry name" value="TFIID_TAF13"/>
</dbReference>
<dbReference type="GO" id="GO:0046982">
    <property type="term" value="F:protein heterodimerization activity"/>
    <property type="evidence" value="ECO:0007669"/>
    <property type="project" value="InterPro"/>
</dbReference>
<feature type="compositionally biased region" description="Low complexity" evidence="7">
    <location>
        <begin position="216"/>
        <end position="240"/>
    </location>
</feature>
<comment type="subcellular location">
    <subcellularLocation>
        <location evidence="1">Nucleus</location>
    </subcellularLocation>
</comment>
<accession>A0AAD6GNH6</accession>
<feature type="region of interest" description="Disordered" evidence="7">
    <location>
        <begin position="1"/>
        <end position="31"/>
    </location>
</feature>
<evidence type="ECO:0000256" key="4">
    <source>
        <dbReference type="ARBA" id="ARBA00023242"/>
    </source>
</evidence>
<evidence type="ECO:0000256" key="1">
    <source>
        <dbReference type="ARBA" id="ARBA00004123"/>
    </source>
</evidence>
<feature type="region of interest" description="Disordered" evidence="7">
    <location>
        <begin position="200"/>
        <end position="270"/>
    </location>
</feature>
<keyword evidence="2" id="KW-0805">Transcription regulation</keyword>
<keyword evidence="9" id="KW-1185">Reference proteome</keyword>
<dbReference type="InterPro" id="IPR009072">
    <property type="entry name" value="Histone-fold"/>
</dbReference>
<evidence type="ECO:0000256" key="3">
    <source>
        <dbReference type="ARBA" id="ARBA00023163"/>
    </source>
</evidence>
<feature type="compositionally biased region" description="Basic residues" evidence="7">
    <location>
        <begin position="241"/>
        <end position="251"/>
    </location>
</feature>
<dbReference type="Proteomes" id="UP001216150">
    <property type="component" value="Unassembled WGS sequence"/>
</dbReference>
<comment type="similarity">
    <text evidence="5">Belongs to the TAF13 family.</text>
</comment>
<dbReference type="PANTHER" id="PTHR11380">
    <property type="entry name" value="TRANSCRIPTION INITIATION FACTOR TFIID/SUPT3-RELATED"/>
    <property type="match status" value="1"/>
</dbReference>
<reference evidence="8 9" key="1">
    <citation type="journal article" date="2023" name="IMA Fungus">
        <title>Comparative genomic study of the Penicillium genus elucidates a diverse pangenome and 15 lateral gene transfer events.</title>
        <authorList>
            <person name="Petersen C."/>
            <person name="Sorensen T."/>
            <person name="Nielsen M.R."/>
            <person name="Sondergaard T.E."/>
            <person name="Sorensen J.L."/>
            <person name="Fitzpatrick D.A."/>
            <person name="Frisvad J.C."/>
            <person name="Nielsen K.L."/>
        </authorList>
    </citation>
    <scope>NUCLEOTIDE SEQUENCE [LARGE SCALE GENOMIC DNA]</scope>
    <source>
        <strain evidence="8 9">IBT 29057</strain>
    </source>
</reference>
<keyword evidence="3" id="KW-0804">Transcription</keyword>
<sequence length="270" mass="29862">MSAWRNHVISHPMASPASLHPSSTRTSHSQFEQFGLKSASAAPYNIGLGNQAGAHLDNAAYKPAFELSPTSPAPPTTELKLRKRQIQPTTKMAEPRARVARHKGQMNFSSELRLLLLAYGDPAPHRSYPQEPLPETIRVLDEIVTDFILELCHGAAQVAHHARRQKIKVDDFRFALRRDPNKLGRVQELLRMERELKEARKAFDQNDDQTREKKGAAAAAQEDVEAGEVAAPPSVSGTTAKKSKGKGKRAARRESDATEESVPKKRKTIG</sequence>
<name>A0AAD6GNH6_9EURO</name>
<dbReference type="PANTHER" id="PTHR11380:SF5">
    <property type="entry name" value="TRANSCRIPTION INITIATION FACTOR TFIID SUBUNIT 13"/>
    <property type="match status" value="1"/>
</dbReference>
<dbReference type="AlphaFoldDB" id="A0AAD6GNH6"/>
<dbReference type="SUPFAM" id="SSF47113">
    <property type="entry name" value="Histone-fold"/>
    <property type="match status" value="1"/>
</dbReference>
<evidence type="ECO:0000313" key="8">
    <source>
        <dbReference type="EMBL" id="KAJ5568819.1"/>
    </source>
</evidence>
<keyword evidence="4" id="KW-0539">Nucleus</keyword>
<dbReference type="Gene3D" id="1.10.20.10">
    <property type="entry name" value="Histone, subunit A"/>
    <property type="match status" value="1"/>
</dbReference>
<evidence type="ECO:0000256" key="2">
    <source>
        <dbReference type="ARBA" id="ARBA00023015"/>
    </source>
</evidence>
<gene>
    <name evidence="8" type="ORF">N7450_011305</name>
</gene>
<dbReference type="EMBL" id="JAQJAC010000010">
    <property type="protein sequence ID" value="KAJ5568819.1"/>
    <property type="molecule type" value="Genomic_DNA"/>
</dbReference>
<proteinExistence type="inferred from homology"/>